<dbReference type="Pfam" id="PF01381">
    <property type="entry name" value="HTH_3"/>
    <property type="match status" value="1"/>
</dbReference>
<name>A0A8S5LP57_9CAUD</name>
<evidence type="ECO:0000259" key="2">
    <source>
        <dbReference type="PROSITE" id="PS50943"/>
    </source>
</evidence>
<dbReference type="GO" id="GO:0003677">
    <property type="term" value="F:DNA binding"/>
    <property type="evidence" value="ECO:0007669"/>
    <property type="project" value="InterPro"/>
</dbReference>
<dbReference type="PROSITE" id="PS50943">
    <property type="entry name" value="HTH_CROC1"/>
    <property type="match status" value="1"/>
</dbReference>
<evidence type="ECO:0000256" key="1">
    <source>
        <dbReference type="SAM" id="Phobius"/>
    </source>
</evidence>
<keyword evidence="1" id="KW-1133">Transmembrane helix</keyword>
<feature type="domain" description="HTH cro/C1-type" evidence="2">
    <location>
        <begin position="9"/>
        <end position="63"/>
    </location>
</feature>
<feature type="transmembrane region" description="Helical" evidence="1">
    <location>
        <begin position="119"/>
        <end position="137"/>
    </location>
</feature>
<dbReference type="SUPFAM" id="SSF47413">
    <property type="entry name" value="lambda repressor-like DNA-binding domains"/>
    <property type="match status" value="1"/>
</dbReference>
<dbReference type="InterPro" id="IPR001387">
    <property type="entry name" value="Cro/C1-type_HTH"/>
</dbReference>
<dbReference type="EMBL" id="BK015888">
    <property type="protein sequence ID" value="DAD71785.1"/>
    <property type="molecule type" value="Genomic_DNA"/>
</dbReference>
<dbReference type="InterPro" id="IPR010982">
    <property type="entry name" value="Lambda_DNA-bd_dom_sf"/>
</dbReference>
<organism evidence="3">
    <name type="scientific">Siphoviridae sp. ctoiW10</name>
    <dbReference type="NCBI Taxonomy" id="2827592"/>
    <lineage>
        <taxon>Viruses</taxon>
        <taxon>Duplodnaviria</taxon>
        <taxon>Heunggongvirae</taxon>
        <taxon>Uroviricota</taxon>
        <taxon>Caudoviricetes</taxon>
    </lineage>
</organism>
<keyword evidence="1" id="KW-0812">Transmembrane</keyword>
<proteinExistence type="predicted"/>
<evidence type="ECO:0000313" key="3">
    <source>
        <dbReference type="EMBL" id="DAD71785.1"/>
    </source>
</evidence>
<accession>A0A8S5LP57</accession>
<keyword evidence="1" id="KW-0472">Membrane</keyword>
<reference evidence="3" key="1">
    <citation type="journal article" date="2021" name="Proc. Natl. Acad. Sci. U.S.A.">
        <title>A Catalog of Tens of Thousands of Viruses from Human Metagenomes Reveals Hidden Associations with Chronic Diseases.</title>
        <authorList>
            <person name="Tisza M.J."/>
            <person name="Buck C.B."/>
        </authorList>
    </citation>
    <scope>NUCLEOTIDE SEQUENCE</scope>
    <source>
        <strain evidence="3">CtoiW10</strain>
    </source>
</reference>
<dbReference type="CDD" id="cd00093">
    <property type="entry name" value="HTH_XRE"/>
    <property type="match status" value="1"/>
</dbReference>
<protein>
    <submittedName>
        <fullName evidence="3">Helix-turn-helix protein</fullName>
    </submittedName>
</protein>
<sequence length="150" mass="17057">MLSLIDQCRAAKEEKHITNKEIADGSGVPLNTVNNMFRATTHSPTLETLGPICAFLGISIDQFFGMKPTEDSPPPETIEEIVNRELDVYRQEINGLNAQNELLREFVDRQNRGIRMRNFLLLQLLVFLIFALGYAVYLDLRCLNIGFFHG</sequence>
<dbReference type="Gene3D" id="1.10.260.40">
    <property type="entry name" value="lambda repressor-like DNA-binding domains"/>
    <property type="match status" value="1"/>
</dbReference>